<sequence length="39" mass="4100">MVADSVEEVESSSLGDSFLGNVSSKSVAHIVPRDMGSFE</sequence>
<name>A0A392TQT4_9FABA</name>
<accession>A0A392TQT4</accession>
<dbReference type="EMBL" id="LXQA010614948">
    <property type="protein sequence ID" value="MCI62205.1"/>
    <property type="molecule type" value="Genomic_DNA"/>
</dbReference>
<reference evidence="2 3" key="1">
    <citation type="journal article" date="2018" name="Front. Plant Sci.">
        <title>Red Clover (Trifolium pratense) and Zigzag Clover (T. medium) - A Picture of Genomic Similarities and Differences.</title>
        <authorList>
            <person name="Dluhosova J."/>
            <person name="Istvanek J."/>
            <person name="Nedelnik J."/>
            <person name="Repkova J."/>
        </authorList>
    </citation>
    <scope>NUCLEOTIDE SEQUENCE [LARGE SCALE GENOMIC DNA]</scope>
    <source>
        <strain evidence="3">cv. 10/8</strain>
        <tissue evidence="2">Leaf</tissue>
    </source>
</reference>
<protein>
    <submittedName>
        <fullName evidence="2">Uncharacterized protein</fullName>
    </submittedName>
</protein>
<proteinExistence type="predicted"/>
<evidence type="ECO:0000313" key="2">
    <source>
        <dbReference type="EMBL" id="MCI62205.1"/>
    </source>
</evidence>
<evidence type="ECO:0000313" key="3">
    <source>
        <dbReference type="Proteomes" id="UP000265520"/>
    </source>
</evidence>
<dbReference type="Proteomes" id="UP000265520">
    <property type="component" value="Unassembled WGS sequence"/>
</dbReference>
<dbReference type="AlphaFoldDB" id="A0A392TQT4"/>
<evidence type="ECO:0000256" key="1">
    <source>
        <dbReference type="SAM" id="MobiDB-lite"/>
    </source>
</evidence>
<keyword evidence="3" id="KW-1185">Reference proteome</keyword>
<organism evidence="2 3">
    <name type="scientific">Trifolium medium</name>
    <dbReference type="NCBI Taxonomy" id="97028"/>
    <lineage>
        <taxon>Eukaryota</taxon>
        <taxon>Viridiplantae</taxon>
        <taxon>Streptophyta</taxon>
        <taxon>Embryophyta</taxon>
        <taxon>Tracheophyta</taxon>
        <taxon>Spermatophyta</taxon>
        <taxon>Magnoliopsida</taxon>
        <taxon>eudicotyledons</taxon>
        <taxon>Gunneridae</taxon>
        <taxon>Pentapetalae</taxon>
        <taxon>rosids</taxon>
        <taxon>fabids</taxon>
        <taxon>Fabales</taxon>
        <taxon>Fabaceae</taxon>
        <taxon>Papilionoideae</taxon>
        <taxon>50 kb inversion clade</taxon>
        <taxon>NPAAA clade</taxon>
        <taxon>Hologalegina</taxon>
        <taxon>IRL clade</taxon>
        <taxon>Trifolieae</taxon>
        <taxon>Trifolium</taxon>
    </lineage>
</organism>
<feature type="non-terminal residue" evidence="2">
    <location>
        <position position="39"/>
    </location>
</feature>
<feature type="compositionally biased region" description="Acidic residues" evidence="1">
    <location>
        <begin position="1"/>
        <end position="10"/>
    </location>
</feature>
<comment type="caution">
    <text evidence="2">The sequence shown here is derived from an EMBL/GenBank/DDBJ whole genome shotgun (WGS) entry which is preliminary data.</text>
</comment>
<feature type="region of interest" description="Disordered" evidence="1">
    <location>
        <begin position="1"/>
        <end position="20"/>
    </location>
</feature>